<dbReference type="AlphaFoldDB" id="A0AAD9PIT4"/>
<proteinExistence type="predicted"/>
<keyword evidence="2" id="KW-0732">Signal</keyword>
<dbReference type="KEGG" id="bdw:94337777"/>
<organism evidence="3 4">
    <name type="scientific">Babesia duncani</name>
    <dbReference type="NCBI Taxonomy" id="323732"/>
    <lineage>
        <taxon>Eukaryota</taxon>
        <taxon>Sar</taxon>
        <taxon>Alveolata</taxon>
        <taxon>Apicomplexa</taxon>
        <taxon>Aconoidasida</taxon>
        <taxon>Piroplasmida</taxon>
        <taxon>Babesiidae</taxon>
        <taxon>Babesia</taxon>
    </lineage>
</organism>
<dbReference type="GeneID" id="94337777"/>
<feature type="compositionally biased region" description="Polar residues" evidence="1">
    <location>
        <begin position="425"/>
        <end position="437"/>
    </location>
</feature>
<sequence length="507" mass="55028">MARLNNPTVLAVLLLAIAAAIVGVVYTVPRGDNGSHPSDGGSTDPKTNDEPAPDPFDPRNGAFGKSLDAVCEFLTLVKKENTSGTDTTKTFVSTKFGSDATKFDELVNEQEPKFIELRKKYVKLTTGGSPATLKTLEEKDFADSLAAFPGHIVTISKVFDELNGEGIWPKAVESAVTANSGEQQSEDTDISKTYKEMREKMVELFDFVVKHCNIILTNPKPTDSNPPTDTTLKQALDWVVTFSEDKKESSNFGPWLTNFEAWIVPHLLDTTEGKENQATFKLFKDMISRPVVPAASIAIGQASATGSGKQLQATGSQGEASVTSVQVSASASPDSGLQTSSTTDVTQPLTTETAKTKVHEHLVNTFEQIKGVLDALNAVVDQNHTVVDAKIAKWNPLAPAAFDVLMKSLEEINKLTPKRYLRKPASSTDNSNGSANATPGGLNHEDEAAVQLIAYLSKTLGFTGDSKNIYYRKASAAKQFRHKALILLDRLRVIQPVLVLYRKERLD</sequence>
<feature type="region of interest" description="Disordered" evidence="1">
    <location>
        <begin position="31"/>
        <end position="61"/>
    </location>
</feature>
<accession>A0AAD9PIT4</accession>
<evidence type="ECO:0000313" key="4">
    <source>
        <dbReference type="Proteomes" id="UP001214638"/>
    </source>
</evidence>
<evidence type="ECO:0000313" key="3">
    <source>
        <dbReference type="EMBL" id="KAK2195178.1"/>
    </source>
</evidence>
<name>A0AAD9PIT4_9APIC</name>
<feature type="signal peptide" evidence="2">
    <location>
        <begin position="1"/>
        <end position="27"/>
    </location>
</feature>
<dbReference type="EMBL" id="JALLKP010000005">
    <property type="protein sequence ID" value="KAK2195178.1"/>
    <property type="molecule type" value="Genomic_DNA"/>
</dbReference>
<feature type="region of interest" description="Disordered" evidence="1">
    <location>
        <begin position="322"/>
        <end position="346"/>
    </location>
</feature>
<comment type="caution">
    <text evidence="3">The sequence shown here is derived from an EMBL/GenBank/DDBJ whole genome shotgun (WGS) entry which is preliminary data.</text>
</comment>
<reference evidence="3" key="1">
    <citation type="journal article" date="2023" name="Nat. Microbiol.">
        <title>Babesia duncani multi-omics identifies virulence factors and drug targets.</title>
        <authorList>
            <person name="Singh P."/>
            <person name="Lonardi S."/>
            <person name="Liang Q."/>
            <person name="Vydyam P."/>
            <person name="Khabirova E."/>
            <person name="Fang T."/>
            <person name="Gihaz S."/>
            <person name="Thekkiniath J."/>
            <person name="Munshi M."/>
            <person name="Abel S."/>
            <person name="Ciampossin L."/>
            <person name="Batugedara G."/>
            <person name="Gupta M."/>
            <person name="Lu X.M."/>
            <person name="Lenz T."/>
            <person name="Chakravarty S."/>
            <person name="Cornillot E."/>
            <person name="Hu Y."/>
            <person name="Ma W."/>
            <person name="Gonzalez L.M."/>
            <person name="Sanchez S."/>
            <person name="Estrada K."/>
            <person name="Sanchez-Flores A."/>
            <person name="Montero E."/>
            <person name="Harb O.S."/>
            <person name="Le Roch K.G."/>
            <person name="Mamoun C.B."/>
        </authorList>
    </citation>
    <scope>NUCLEOTIDE SEQUENCE</scope>
    <source>
        <strain evidence="3">WA1</strain>
    </source>
</reference>
<keyword evidence="4" id="KW-1185">Reference proteome</keyword>
<gene>
    <name evidence="3" type="ORF">BdWA1_003480</name>
</gene>
<feature type="chain" id="PRO_5041912768" evidence="2">
    <location>
        <begin position="28"/>
        <end position="507"/>
    </location>
</feature>
<evidence type="ECO:0000256" key="1">
    <source>
        <dbReference type="SAM" id="MobiDB-lite"/>
    </source>
</evidence>
<protein>
    <submittedName>
        <fullName evidence="3">Uncharacterized protein</fullName>
    </submittedName>
</protein>
<feature type="region of interest" description="Disordered" evidence="1">
    <location>
        <begin position="420"/>
        <end position="442"/>
    </location>
</feature>
<feature type="compositionally biased region" description="Low complexity" evidence="1">
    <location>
        <begin position="322"/>
        <end position="332"/>
    </location>
</feature>
<dbReference type="RefSeq" id="XP_067802021.1">
    <property type="nucleotide sequence ID" value="XM_067948490.1"/>
</dbReference>
<feature type="compositionally biased region" description="Polar residues" evidence="1">
    <location>
        <begin position="333"/>
        <end position="346"/>
    </location>
</feature>
<dbReference type="Proteomes" id="UP001214638">
    <property type="component" value="Unassembled WGS sequence"/>
</dbReference>
<evidence type="ECO:0000256" key="2">
    <source>
        <dbReference type="SAM" id="SignalP"/>
    </source>
</evidence>